<evidence type="ECO:0000256" key="2">
    <source>
        <dbReference type="ARBA" id="ARBA00023004"/>
    </source>
</evidence>
<evidence type="ECO:0008006" key="6">
    <source>
        <dbReference type="Google" id="ProtNLM"/>
    </source>
</evidence>
<dbReference type="Proteomes" id="UP001597296">
    <property type="component" value="Unassembled WGS sequence"/>
</dbReference>
<keyword evidence="2" id="KW-0408">Iron</keyword>
<sequence>MPDYINLETHGDARALAGFRPLEIDAALVARLGLPYPVGDGVIAALAAGARRYRDLFDNDSLQPSLTYLEAETDPDQELEIHNYTNICPTNVLEVTPSAGSCSIACQYCLVTDGNQCQQITLYTNYTEKLRRSLERNRGRDVFYYFSPKTDAFSEPHLVSGLAHDILRTFIAHFEHFPDSRVRIFICSKAGLKQVETAHRGETILDLAGRLAGRAQWNGSIGIMPAYLRDILEPHAGTIADRLAVMRRCQELGLVSRSVLCQPLLLPYLTEENVDSYLGDLAAAGVVNIKPEFLTADLANLALIAQYINHFDPDRLAEFFRPYLMEENQTHLKQRLRLAPDRAVCVEKLALIRDTARRHGVSISICNWVKRELSGVAGWVGSLAQDSGSVANGYACLGYYTRLFAGRSAGGCCGGDQDRVPA</sequence>
<keyword evidence="5" id="KW-1185">Reference proteome</keyword>
<reference evidence="5" key="1">
    <citation type="journal article" date="2019" name="Int. J. Syst. Evol. Microbiol.">
        <title>The Global Catalogue of Microorganisms (GCM) 10K type strain sequencing project: providing services to taxonomists for standard genome sequencing and annotation.</title>
        <authorList>
            <consortium name="The Broad Institute Genomics Platform"/>
            <consortium name="The Broad Institute Genome Sequencing Center for Infectious Disease"/>
            <person name="Wu L."/>
            <person name="Ma J."/>
        </authorList>
    </citation>
    <scope>NUCLEOTIDE SEQUENCE [LARGE SCALE GENOMIC DNA]</scope>
    <source>
        <strain evidence="5">KCTC 15012</strain>
    </source>
</reference>
<keyword evidence="3" id="KW-0411">Iron-sulfur</keyword>
<dbReference type="EMBL" id="JBHUIY010000023">
    <property type="protein sequence ID" value="MFD2234566.1"/>
    <property type="molecule type" value="Genomic_DNA"/>
</dbReference>
<dbReference type="PANTHER" id="PTHR43432:SF3">
    <property type="entry name" value="SLR0285 PROTEIN"/>
    <property type="match status" value="1"/>
</dbReference>
<evidence type="ECO:0000313" key="4">
    <source>
        <dbReference type="EMBL" id="MFD2234566.1"/>
    </source>
</evidence>
<accession>A0ABW5CCY9</accession>
<keyword evidence="1" id="KW-0479">Metal-binding</keyword>
<gene>
    <name evidence="4" type="ORF">ACFSNB_12180</name>
</gene>
<evidence type="ECO:0000256" key="1">
    <source>
        <dbReference type="ARBA" id="ARBA00022723"/>
    </source>
</evidence>
<comment type="caution">
    <text evidence="4">The sequence shown here is derived from an EMBL/GenBank/DDBJ whole genome shotgun (WGS) entry which is preliminary data.</text>
</comment>
<proteinExistence type="predicted"/>
<dbReference type="RefSeq" id="WP_377316909.1">
    <property type="nucleotide sequence ID" value="NZ_JBHUIY010000023.1"/>
</dbReference>
<dbReference type="PANTHER" id="PTHR43432">
    <property type="entry name" value="SLR0285 PROTEIN"/>
    <property type="match status" value="1"/>
</dbReference>
<evidence type="ECO:0000313" key="5">
    <source>
        <dbReference type="Proteomes" id="UP001597296"/>
    </source>
</evidence>
<dbReference type="InterPro" id="IPR040086">
    <property type="entry name" value="MJ0683-like"/>
</dbReference>
<evidence type="ECO:0000256" key="3">
    <source>
        <dbReference type="ARBA" id="ARBA00023014"/>
    </source>
</evidence>
<organism evidence="4 5">
    <name type="scientific">Phaeospirillum tilakii</name>
    <dbReference type="NCBI Taxonomy" id="741673"/>
    <lineage>
        <taxon>Bacteria</taxon>
        <taxon>Pseudomonadati</taxon>
        <taxon>Pseudomonadota</taxon>
        <taxon>Alphaproteobacteria</taxon>
        <taxon>Rhodospirillales</taxon>
        <taxon>Rhodospirillaceae</taxon>
        <taxon>Phaeospirillum</taxon>
    </lineage>
</organism>
<protein>
    <recommendedName>
        <fullName evidence="6">DNA repair photolyase</fullName>
    </recommendedName>
</protein>
<name>A0ABW5CCY9_9PROT</name>